<sequence length="549" mass="60934">MNSLATAPRAKLPQKQPSRMLSPTRSLLTAGASFLTTRTARKLRTGKDAVPMQERTLAHLIGQLSRTAYGYAHALTPGTTYSQFQARAPLQTYEGFIPYIERMKTGEADVLWPGHCSFYAVSSGTTSGRTKYLPITDGMLEHFRKAGLDSLLYYTARVGHTGIFRGKHLFLGGSTTLSRLDECKDRAAYAGDLSGITALNLPGWVEKHLYEPGARIAQIADWPAKIQAIADQTWNRDITMLAGIPSWVLILAEAVKARASSGKSRPSHLQAVWPNLECLVHGGVPVGPFIDELRTHIGPKVNFHEVYPASEGFIATQDAESSLGLRLMTDTGLFFEFLPMRYYHEENLPQLGQHTVPLEGVQVGVDYALILSTPAGLTRYVIGDVVRFISTDIPRLVYVGRTALQLSAFGEHVIEKELTDALITVCQRHNWTITNFHVAPLFVDSSVGQRRGRHEWWVELKPYTQETPTGPVIAAELDVELKRLNDDYEAKRNGGGLDAPNVKLVMPGVFEHWLRTKDKWGGQNKMPRCRSDRQIADELAQVARFSADS</sequence>
<dbReference type="Pfam" id="PF23571">
    <property type="entry name" value="GH3_M"/>
    <property type="match status" value="1"/>
</dbReference>
<accession>A0A556QGJ2</accession>
<name>A0A556QGJ2_9BACT</name>
<dbReference type="GO" id="GO:0016881">
    <property type="term" value="F:acid-amino acid ligase activity"/>
    <property type="evidence" value="ECO:0007669"/>
    <property type="project" value="TreeGrafter"/>
</dbReference>
<evidence type="ECO:0000313" key="5">
    <source>
        <dbReference type="Proteomes" id="UP000315648"/>
    </source>
</evidence>
<feature type="region of interest" description="Disordered" evidence="1">
    <location>
        <begin position="1"/>
        <end position="22"/>
    </location>
</feature>
<feature type="domain" description="GH3 C-terminal" evidence="3">
    <location>
        <begin position="417"/>
        <end position="533"/>
    </location>
</feature>
<dbReference type="Proteomes" id="UP000315648">
    <property type="component" value="Unassembled WGS sequence"/>
</dbReference>
<protein>
    <submittedName>
        <fullName evidence="4">GH3 auxin-responsive promoter family protein</fullName>
    </submittedName>
</protein>
<feature type="domain" description="GH3 middle" evidence="2">
    <location>
        <begin position="327"/>
        <end position="401"/>
    </location>
</feature>
<dbReference type="PANTHER" id="PTHR31901">
    <property type="entry name" value="GH3 DOMAIN-CONTAINING PROTEIN"/>
    <property type="match status" value="1"/>
</dbReference>
<reference evidence="4 5" key="1">
    <citation type="submission" date="2019-07" db="EMBL/GenBank/DDBJ databases">
        <title>Description of 53C-WASEF.</title>
        <authorList>
            <person name="Pitt A."/>
            <person name="Hahn M.W."/>
        </authorList>
    </citation>
    <scope>NUCLEOTIDE SEQUENCE [LARGE SCALE GENOMIC DNA]</scope>
    <source>
        <strain evidence="4 5">53C-WASEF</strain>
    </source>
</reference>
<dbReference type="Pfam" id="PF23572">
    <property type="entry name" value="GH3_C"/>
    <property type="match status" value="1"/>
</dbReference>
<evidence type="ECO:0000259" key="2">
    <source>
        <dbReference type="Pfam" id="PF23571"/>
    </source>
</evidence>
<dbReference type="InterPro" id="IPR055378">
    <property type="entry name" value="GH3_C"/>
</dbReference>
<dbReference type="EMBL" id="VMBG01000003">
    <property type="protein sequence ID" value="TSJ75755.1"/>
    <property type="molecule type" value="Genomic_DNA"/>
</dbReference>
<dbReference type="InterPro" id="IPR055377">
    <property type="entry name" value="GH3_M"/>
</dbReference>
<evidence type="ECO:0000259" key="3">
    <source>
        <dbReference type="Pfam" id="PF23572"/>
    </source>
</evidence>
<keyword evidence="5" id="KW-1185">Reference proteome</keyword>
<proteinExistence type="predicted"/>
<dbReference type="AlphaFoldDB" id="A0A556QGJ2"/>
<dbReference type="InterPro" id="IPR004993">
    <property type="entry name" value="GH3"/>
</dbReference>
<organism evidence="4 5">
    <name type="scientific">Rariglobus hedericola</name>
    <dbReference type="NCBI Taxonomy" id="2597822"/>
    <lineage>
        <taxon>Bacteria</taxon>
        <taxon>Pseudomonadati</taxon>
        <taxon>Verrucomicrobiota</taxon>
        <taxon>Opitutia</taxon>
        <taxon>Opitutales</taxon>
        <taxon>Opitutaceae</taxon>
        <taxon>Rariglobus</taxon>
    </lineage>
</organism>
<comment type="caution">
    <text evidence="4">The sequence shown here is derived from an EMBL/GenBank/DDBJ whole genome shotgun (WGS) entry which is preliminary data.</text>
</comment>
<dbReference type="PANTHER" id="PTHR31901:SF9">
    <property type="entry name" value="GH3 DOMAIN-CONTAINING PROTEIN"/>
    <property type="match status" value="1"/>
</dbReference>
<evidence type="ECO:0000313" key="4">
    <source>
        <dbReference type="EMBL" id="TSJ75755.1"/>
    </source>
</evidence>
<dbReference type="GO" id="GO:0005737">
    <property type="term" value="C:cytoplasm"/>
    <property type="evidence" value="ECO:0007669"/>
    <property type="project" value="TreeGrafter"/>
</dbReference>
<dbReference type="OrthoDB" id="614636at2"/>
<evidence type="ECO:0000256" key="1">
    <source>
        <dbReference type="SAM" id="MobiDB-lite"/>
    </source>
</evidence>
<gene>
    <name evidence="4" type="ORF">FPL22_15935</name>
</gene>
<dbReference type="Pfam" id="PF03321">
    <property type="entry name" value="GH3"/>
    <property type="match status" value="1"/>
</dbReference>